<evidence type="ECO:0000256" key="7">
    <source>
        <dbReference type="PIRNR" id="PIRNR004682"/>
    </source>
</evidence>
<proteinExistence type="inferred from homology"/>
<dbReference type="GO" id="GO:0005737">
    <property type="term" value="C:cytoplasm"/>
    <property type="evidence" value="ECO:0007669"/>
    <property type="project" value="UniProtKB-SubCell"/>
</dbReference>
<dbReference type="InterPro" id="IPR036412">
    <property type="entry name" value="HAD-like_sf"/>
</dbReference>
<comment type="caution">
    <text evidence="10">The sequence shown here is derived from an EMBL/GenBank/DDBJ whole genome shotgun (WGS) entry which is preliminary data.</text>
</comment>
<dbReference type="GO" id="GO:0005975">
    <property type="term" value="P:carbohydrate metabolic process"/>
    <property type="evidence" value="ECO:0007669"/>
    <property type="project" value="InterPro"/>
</dbReference>
<dbReference type="RefSeq" id="WP_249331213.1">
    <property type="nucleotide sequence ID" value="NZ_JACRSY010000002.1"/>
</dbReference>
<dbReference type="Pfam" id="PF13242">
    <property type="entry name" value="Hydrolase_like"/>
    <property type="match status" value="1"/>
</dbReference>
<evidence type="ECO:0000256" key="3">
    <source>
        <dbReference type="ARBA" id="ARBA00022723"/>
    </source>
</evidence>
<comment type="cofactor">
    <cofactor evidence="8">
        <name>Mg(2+)</name>
        <dbReference type="ChEBI" id="CHEBI:18420"/>
    </cofactor>
</comment>
<dbReference type="EC" id="3.1.3.-" evidence="7"/>
<dbReference type="SUPFAM" id="SSF56784">
    <property type="entry name" value="HAD-like"/>
    <property type="match status" value="1"/>
</dbReference>
<dbReference type="GO" id="GO:0016791">
    <property type="term" value="F:phosphatase activity"/>
    <property type="evidence" value="ECO:0007669"/>
    <property type="project" value="InterPro"/>
</dbReference>
<dbReference type="InterPro" id="IPR023214">
    <property type="entry name" value="HAD_sf"/>
</dbReference>
<comment type="cofactor">
    <cofactor evidence="8">
        <name>Zn(2+)</name>
        <dbReference type="ChEBI" id="CHEBI:29105"/>
    </cofactor>
</comment>
<feature type="coiled-coil region" evidence="9">
    <location>
        <begin position="57"/>
        <end position="84"/>
    </location>
</feature>
<dbReference type="Gene3D" id="3.40.50.1000">
    <property type="entry name" value="HAD superfamily/HAD-like"/>
    <property type="match status" value="1"/>
</dbReference>
<evidence type="ECO:0000313" key="10">
    <source>
        <dbReference type="EMBL" id="MBC8578146.1"/>
    </source>
</evidence>
<feature type="binding site" evidence="8">
    <location>
        <position position="12"/>
    </location>
    <ligand>
        <name>Mg(2+)</name>
        <dbReference type="ChEBI" id="CHEBI:18420"/>
    </ligand>
</feature>
<reference evidence="10" key="1">
    <citation type="submission" date="2020-08" db="EMBL/GenBank/DDBJ databases">
        <title>Genome public.</title>
        <authorList>
            <person name="Liu C."/>
            <person name="Sun Q."/>
        </authorList>
    </citation>
    <scope>NUCLEOTIDE SEQUENCE</scope>
    <source>
        <strain evidence="10">NSJ-12</strain>
    </source>
</reference>
<evidence type="ECO:0000256" key="1">
    <source>
        <dbReference type="ARBA" id="ARBA00004496"/>
    </source>
</evidence>
<keyword evidence="2 7" id="KW-0963">Cytoplasm</keyword>
<gene>
    <name evidence="10" type="ORF">H8718_01145</name>
</gene>
<organism evidence="10 11">
    <name type="scientific">Zhenhengia yiwuensis</name>
    <dbReference type="NCBI Taxonomy" id="2763666"/>
    <lineage>
        <taxon>Bacteria</taxon>
        <taxon>Bacillati</taxon>
        <taxon>Bacillota</taxon>
        <taxon>Clostridia</taxon>
        <taxon>Lachnospirales</taxon>
        <taxon>Lachnospiraceae</taxon>
        <taxon>Zhenhengia</taxon>
    </lineage>
</organism>
<keyword evidence="8" id="KW-0862">Zinc</keyword>
<dbReference type="AlphaFoldDB" id="A0A926EEL5"/>
<dbReference type="NCBIfam" id="TIGR01656">
    <property type="entry name" value="Histidinol-ppas"/>
    <property type="match status" value="1"/>
</dbReference>
<evidence type="ECO:0000256" key="4">
    <source>
        <dbReference type="ARBA" id="ARBA00022801"/>
    </source>
</evidence>
<evidence type="ECO:0000256" key="5">
    <source>
        <dbReference type="ARBA" id="ARBA00023277"/>
    </source>
</evidence>
<sequence length="183" mass="20453">MRIKSHKAIFWDLQGTLGGDATGDIKDFQFYPFTYEALKLASKKGYLNIILTNQSRIGAGKLTLKDYEEKVDALKRELTQNKVEVKEILCCPHTKQDHCSCKKPKTGLMDLCVNKYAIDISKSYVIGDMGKNEVVMAHHAGAKSILVLTGAGVGSLNEFRETWKDYEADYIADNVLEAVKSIE</sequence>
<feature type="binding site" evidence="8">
    <location>
        <position position="99"/>
    </location>
    <ligand>
        <name>Zn(2+)</name>
        <dbReference type="ChEBI" id="CHEBI:29105"/>
    </ligand>
</feature>
<protein>
    <recommendedName>
        <fullName evidence="6 7">D,D-heptose 1,7-bisphosphate phosphatase</fullName>
        <ecNumber evidence="7">3.1.3.-</ecNumber>
    </recommendedName>
</protein>
<evidence type="ECO:0000256" key="9">
    <source>
        <dbReference type="SAM" id="Coils"/>
    </source>
</evidence>
<dbReference type="InterPro" id="IPR004446">
    <property type="entry name" value="Heptose_bisP_phosphatase"/>
</dbReference>
<keyword evidence="9" id="KW-0175">Coiled coil</keyword>
<feature type="binding site" evidence="8">
    <location>
        <position position="101"/>
    </location>
    <ligand>
        <name>Zn(2+)</name>
        <dbReference type="ChEBI" id="CHEBI:29105"/>
    </ligand>
</feature>
<keyword evidence="3 8" id="KW-0479">Metal-binding</keyword>
<dbReference type="NCBIfam" id="TIGR01662">
    <property type="entry name" value="HAD-SF-IIIA"/>
    <property type="match status" value="1"/>
</dbReference>
<comment type="subcellular location">
    <subcellularLocation>
        <location evidence="1 7">Cytoplasm</location>
    </subcellularLocation>
</comment>
<dbReference type="Proteomes" id="UP000655830">
    <property type="component" value="Unassembled WGS sequence"/>
</dbReference>
<dbReference type="PANTHER" id="PTHR42891">
    <property type="entry name" value="D-GLYCERO-BETA-D-MANNO-HEPTOSE-1,7-BISPHOSPHATE 7-PHOSPHATASE"/>
    <property type="match status" value="1"/>
</dbReference>
<dbReference type="GO" id="GO:0046872">
    <property type="term" value="F:metal ion binding"/>
    <property type="evidence" value="ECO:0007669"/>
    <property type="project" value="UniProtKB-KW"/>
</dbReference>
<evidence type="ECO:0000256" key="2">
    <source>
        <dbReference type="ARBA" id="ARBA00022490"/>
    </source>
</evidence>
<evidence type="ECO:0000313" key="11">
    <source>
        <dbReference type="Proteomes" id="UP000655830"/>
    </source>
</evidence>
<feature type="binding site" evidence="8">
    <location>
        <position position="93"/>
    </location>
    <ligand>
        <name>Zn(2+)</name>
        <dbReference type="ChEBI" id="CHEBI:29105"/>
    </ligand>
</feature>
<accession>A0A926EEL5</accession>
<keyword evidence="11" id="KW-1185">Reference proteome</keyword>
<comment type="similarity">
    <text evidence="7">Belongs to the gmhB family.</text>
</comment>
<keyword evidence="5 7" id="KW-0119">Carbohydrate metabolism</keyword>
<dbReference type="EMBL" id="JACRSY010000002">
    <property type="protein sequence ID" value="MBC8578146.1"/>
    <property type="molecule type" value="Genomic_DNA"/>
</dbReference>
<dbReference type="PIRSF" id="PIRSF004682">
    <property type="entry name" value="GmhB"/>
    <property type="match status" value="1"/>
</dbReference>
<evidence type="ECO:0000256" key="6">
    <source>
        <dbReference type="ARBA" id="ARBA00031828"/>
    </source>
</evidence>
<keyword evidence="8" id="KW-0460">Magnesium</keyword>
<keyword evidence="4 7" id="KW-0378">Hydrolase</keyword>
<feature type="binding site" evidence="8">
    <location>
        <position position="91"/>
    </location>
    <ligand>
        <name>Zn(2+)</name>
        <dbReference type="ChEBI" id="CHEBI:29105"/>
    </ligand>
</feature>
<dbReference type="PANTHER" id="PTHR42891:SF1">
    <property type="entry name" value="D-GLYCERO-BETA-D-MANNO-HEPTOSE-1,7-BISPHOSPHATE 7-PHOSPHATASE"/>
    <property type="match status" value="1"/>
</dbReference>
<dbReference type="InterPro" id="IPR006549">
    <property type="entry name" value="HAD-SF_hydro_IIIA"/>
</dbReference>
<evidence type="ECO:0000256" key="8">
    <source>
        <dbReference type="PIRSR" id="PIRSR004682-4"/>
    </source>
</evidence>
<name>A0A926EEL5_9FIRM</name>
<dbReference type="InterPro" id="IPR006543">
    <property type="entry name" value="Histidinol-phos"/>
</dbReference>
<feature type="binding site" evidence="8">
    <location>
        <position position="128"/>
    </location>
    <ligand>
        <name>Mg(2+)</name>
        <dbReference type="ChEBI" id="CHEBI:18420"/>
    </ligand>
</feature>